<evidence type="ECO:0000313" key="6">
    <source>
        <dbReference type="EMBL" id="OAI19461.1"/>
    </source>
</evidence>
<dbReference type="NCBIfam" id="NF009905">
    <property type="entry name" value="PRK13368.1"/>
    <property type="match status" value="1"/>
</dbReference>
<keyword evidence="7" id="KW-1185">Reference proteome</keyword>
<evidence type="ECO:0000313" key="7">
    <source>
        <dbReference type="Proteomes" id="UP000078476"/>
    </source>
</evidence>
<dbReference type="PANTHER" id="PTHR42866">
    <property type="entry name" value="3-DEOXY-MANNO-OCTULOSONATE CYTIDYLYLTRANSFERASE"/>
    <property type="match status" value="1"/>
</dbReference>
<dbReference type="STRING" id="980561.A1359_04000"/>
<dbReference type="Proteomes" id="UP000078476">
    <property type="component" value="Unassembled WGS sequence"/>
</dbReference>
<dbReference type="GO" id="GO:0016020">
    <property type="term" value="C:membrane"/>
    <property type="evidence" value="ECO:0007669"/>
    <property type="project" value="UniProtKB-SubCell"/>
</dbReference>
<keyword evidence="4 5" id="KW-0448">Lipopolysaccharide biosynthesis</keyword>
<comment type="catalytic activity">
    <reaction evidence="5">
        <text>3-deoxy-alpha-D-manno-oct-2-ulosonate + CTP = CMP-3-deoxy-beta-D-manno-octulosonate + diphosphate</text>
        <dbReference type="Rhea" id="RHEA:23448"/>
        <dbReference type="ChEBI" id="CHEBI:33019"/>
        <dbReference type="ChEBI" id="CHEBI:37563"/>
        <dbReference type="ChEBI" id="CHEBI:85986"/>
        <dbReference type="ChEBI" id="CHEBI:85987"/>
        <dbReference type="EC" id="2.7.7.38"/>
    </reaction>
</comment>
<gene>
    <name evidence="5" type="primary">kdsB</name>
    <name evidence="6" type="ORF">A1359_04000</name>
</gene>
<dbReference type="NCBIfam" id="TIGR00466">
    <property type="entry name" value="kdsB"/>
    <property type="match status" value="1"/>
</dbReference>
<comment type="subcellular location">
    <subcellularLocation>
        <location evidence="5">Cytoplasm</location>
    </subcellularLocation>
    <subcellularLocation>
        <location evidence="1">Membrane</location>
    </subcellularLocation>
</comment>
<accession>A0A177NNJ6</accession>
<dbReference type="SUPFAM" id="SSF53448">
    <property type="entry name" value="Nucleotide-diphospho-sugar transferases"/>
    <property type="match status" value="1"/>
</dbReference>
<dbReference type="GO" id="GO:0005829">
    <property type="term" value="C:cytosol"/>
    <property type="evidence" value="ECO:0007669"/>
    <property type="project" value="TreeGrafter"/>
</dbReference>
<dbReference type="GO" id="GO:0008690">
    <property type="term" value="F:3-deoxy-manno-octulosonate cytidylyltransferase activity"/>
    <property type="evidence" value="ECO:0007669"/>
    <property type="project" value="UniProtKB-UniRule"/>
</dbReference>
<dbReference type="EC" id="2.7.7.38" evidence="5"/>
<dbReference type="GO" id="GO:0009103">
    <property type="term" value="P:lipopolysaccharide biosynthetic process"/>
    <property type="evidence" value="ECO:0007669"/>
    <property type="project" value="UniProtKB-UniRule"/>
</dbReference>
<comment type="similarity">
    <text evidence="5">Belongs to the KdsB family.</text>
</comment>
<keyword evidence="5" id="KW-0963">Cytoplasm</keyword>
<sequence length="255" mass="28036">MSAGFKVVIPARYGSTRLPGKPLLDIAGKPMIAHVCERALEAKAEQVVVATDDQRIFDTVSALGLQVVMTDPEHQSGTERIAEVADKLGWQADDIVVNLQGDEPLIPPDYIRDVATALAGQSQAGIATLAAKIHDSDEIFNPNAVKVVLDKNGYALYFSRAPIPWERATFPDRHDESASALPHLRHIGMYAYTVGFLQRYCSWNASPLESVESLEQLRILWHGEKVLVKIVEQTPEAGVDTEEDLWRVALSLGQV</sequence>
<dbReference type="AlphaFoldDB" id="A0A177NNJ6"/>
<evidence type="ECO:0000256" key="3">
    <source>
        <dbReference type="ARBA" id="ARBA00022695"/>
    </source>
</evidence>
<dbReference type="RefSeq" id="WP_066978665.1">
    <property type="nucleotide sequence ID" value="NZ_LUUI01000066.1"/>
</dbReference>
<evidence type="ECO:0000256" key="2">
    <source>
        <dbReference type="ARBA" id="ARBA00022679"/>
    </source>
</evidence>
<dbReference type="PANTHER" id="PTHR42866:SF2">
    <property type="entry name" value="3-DEOXY-MANNO-OCTULOSONATE CYTIDYLYLTRANSFERASE, MITOCHONDRIAL"/>
    <property type="match status" value="1"/>
</dbReference>
<name>A0A177NNJ6_9GAMM</name>
<dbReference type="UniPathway" id="UPA00358">
    <property type="reaction ID" value="UER00476"/>
</dbReference>
<dbReference type="InterPro" id="IPR003329">
    <property type="entry name" value="Cytidylyl_trans"/>
</dbReference>
<proteinExistence type="inferred from homology"/>
<dbReference type="NCBIfam" id="NF003950">
    <property type="entry name" value="PRK05450.1-3"/>
    <property type="match status" value="1"/>
</dbReference>
<dbReference type="NCBIfam" id="NF003952">
    <property type="entry name" value="PRK05450.1-5"/>
    <property type="match status" value="1"/>
</dbReference>
<comment type="pathway">
    <text evidence="5">Nucleotide-sugar biosynthesis; CMP-3-deoxy-D-manno-octulosonate biosynthesis; CMP-3-deoxy-D-manno-octulosonate from 3-deoxy-D-manno-octulosonate and CTP: step 1/1.</text>
</comment>
<dbReference type="InterPro" id="IPR029044">
    <property type="entry name" value="Nucleotide-diphossugar_trans"/>
</dbReference>
<dbReference type="Gene3D" id="3.90.550.10">
    <property type="entry name" value="Spore Coat Polysaccharide Biosynthesis Protein SpsA, Chain A"/>
    <property type="match status" value="1"/>
</dbReference>
<evidence type="ECO:0000256" key="5">
    <source>
        <dbReference type="HAMAP-Rule" id="MF_00057"/>
    </source>
</evidence>
<reference evidence="6 7" key="1">
    <citation type="submission" date="2016-03" db="EMBL/GenBank/DDBJ databases">
        <authorList>
            <person name="Ploux O."/>
        </authorList>
    </citation>
    <scope>NUCLEOTIDE SEQUENCE [LARGE SCALE GENOMIC DNA]</scope>
    <source>
        <strain evidence="6 7">R-45370</strain>
    </source>
</reference>
<dbReference type="GO" id="GO:0033468">
    <property type="term" value="P:CMP-keto-3-deoxy-D-manno-octulosonic acid biosynthetic process"/>
    <property type="evidence" value="ECO:0007669"/>
    <property type="project" value="UniProtKB-UniRule"/>
</dbReference>
<dbReference type="FunFam" id="3.90.550.10:FF:000011">
    <property type="entry name" value="3-deoxy-manno-octulosonate cytidylyltransferase"/>
    <property type="match status" value="1"/>
</dbReference>
<protein>
    <recommendedName>
        <fullName evidence="5">3-deoxy-manno-octulosonate cytidylyltransferase</fullName>
        <ecNumber evidence="5">2.7.7.38</ecNumber>
    </recommendedName>
    <alternativeName>
        <fullName evidence="5">CMP-2-keto-3-deoxyoctulosonic acid synthase</fullName>
        <shortName evidence="5">CKS</shortName>
        <shortName evidence="5">CMP-KDO synthase</shortName>
    </alternativeName>
</protein>
<keyword evidence="3 5" id="KW-0548">Nucleotidyltransferase</keyword>
<dbReference type="EMBL" id="LUUI01000066">
    <property type="protein sequence ID" value="OAI19461.1"/>
    <property type="molecule type" value="Genomic_DNA"/>
</dbReference>
<dbReference type="OrthoDB" id="9815559at2"/>
<dbReference type="HAMAP" id="MF_00057">
    <property type="entry name" value="KdsB"/>
    <property type="match status" value="1"/>
</dbReference>
<comment type="function">
    <text evidence="5">Activates KDO (a required 8-carbon sugar) for incorporation into bacterial lipopolysaccharide in Gram-negative bacteria.</text>
</comment>
<dbReference type="CDD" id="cd02517">
    <property type="entry name" value="CMP-KDO-Synthetase"/>
    <property type="match status" value="1"/>
</dbReference>
<organism evidence="6 7">
    <name type="scientific">Methylomonas lenta</name>
    <dbReference type="NCBI Taxonomy" id="980561"/>
    <lineage>
        <taxon>Bacteria</taxon>
        <taxon>Pseudomonadati</taxon>
        <taxon>Pseudomonadota</taxon>
        <taxon>Gammaproteobacteria</taxon>
        <taxon>Methylococcales</taxon>
        <taxon>Methylococcaceae</taxon>
        <taxon>Methylomonas</taxon>
    </lineage>
</organism>
<keyword evidence="2 5" id="KW-0808">Transferase</keyword>
<dbReference type="Pfam" id="PF02348">
    <property type="entry name" value="CTP_transf_3"/>
    <property type="match status" value="1"/>
</dbReference>
<evidence type="ECO:0000256" key="1">
    <source>
        <dbReference type="ARBA" id="ARBA00004370"/>
    </source>
</evidence>
<evidence type="ECO:0000256" key="4">
    <source>
        <dbReference type="ARBA" id="ARBA00022985"/>
    </source>
</evidence>
<dbReference type="InterPro" id="IPR004528">
    <property type="entry name" value="KdsB"/>
</dbReference>
<comment type="caution">
    <text evidence="6">The sequence shown here is derived from an EMBL/GenBank/DDBJ whole genome shotgun (WGS) entry which is preliminary data.</text>
</comment>